<organism evidence="4 5">
    <name type="scientific">Mucilaginibacter rigui</name>
    <dbReference type="NCBI Taxonomy" id="534635"/>
    <lineage>
        <taxon>Bacteria</taxon>
        <taxon>Pseudomonadati</taxon>
        <taxon>Bacteroidota</taxon>
        <taxon>Sphingobacteriia</taxon>
        <taxon>Sphingobacteriales</taxon>
        <taxon>Sphingobacteriaceae</taxon>
        <taxon>Mucilaginibacter</taxon>
    </lineage>
</organism>
<evidence type="ECO:0000313" key="5">
    <source>
        <dbReference type="Proteomes" id="UP000618754"/>
    </source>
</evidence>
<evidence type="ECO:0000313" key="4">
    <source>
        <dbReference type="EMBL" id="MBD1387043.1"/>
    </source>
</evidence>
<dbReference type="InterPro" id="IPR050739">
    <property type="entry name" value="MFP"/>
</dbReference>
<reference evidence="4 5" key="1">
    <citation type="submission" date="2020-09" db="EMBL/GenBank/DDBJ databases">
        <title>Novel species of Mucilaginibacter isolated from a glacier on the Tibetan Plateau.</title>
        <authorList>
            <person name="Liu Q."/>
            <person name="Xin Y.-H."/>
        </authorList>
    </citation>
    <scope>NUCLEOTIDE SEQUENCE [LARGE SCALE GENOMIC DNA]</scope>
    <source>
        <strain evidence="4 5">CGMCC 1.13878</strain>
    </source>
</reference>
<comment type="caution">
    <text evidence="4">The sequence shown here is derived from an EMBL/GenBank/DDBJ whole genome shotgun (WGS) entry which is preliminary data.</text>
</comment>
<dbReference type="InterPro" id="IPR058982">
    <property type="entry name" value="Beta-barrel_AprE"/>
</dbReference>
<dbReference type="RefSeq" id="WP_191176895.1">
    <property type="nucleotide sequence ID" value="NZ_JACWMW010000004.1"/>
</dbReference>
<dbReference type="Proteomes" id="UP000618754">
    <property type="component" value="Unassembled WGS sequence"/>
</dbReference>
<sequence>MPNTITELNQQARHSDDMQDIITAVPSWLLRWGITLFFSILVLLLSLSAFIKYPDIVKSQLKISSPNVAKPIVPKINGRLDKLLVTNNQTVVAGQPLAYIESTANHAEVLSLLTGLKKLHDQMLAGNLLDKAFFNKANDNELGELQAAYQTFIQSYINYSASVENGFLVKKRTYLLQDVDALSKQTNQLRAEKKLQQRDADLAEEEYNMHKKLEKQKVETPAELRQQESKYIARKAPLLQTDASLITAHTNLLAKQKEILELDNQVTEEKDKFSQALNSLISQAEDWKNKYVLIASEAGRVTFAGNVQENQVVSPNQDVFYINTGNEKFFGEMNIPQDNLGKVKQGQQVLVKLRSYRFEEFGMMKGTISYISDVPLKDSIFTSRVVFTSKTSDMKKPVNLKQGMIADAEIITEDATILQRLTRNIIKAINTN</sequence>
<dbReference type="EMBL" id="JACWMW010000004">
    <property type="protein sequence ID" value="MBD1387043.1"/>
    <property type="molecule type" value="Genomic_DNA"/>
</dbReference>
<dbReference type="PRINTS" id="PR01490">
    <property type="entry name" value="RTXTOXIND"/>
</dbReference>
<accession>A0ABR7X8Y0</accession>
<dbReference type="Gene3D" id="2.40.30.170">
    <property type="match status" value="1"/>
</dbReference>
<gene>
    <name evidence="4" type="ORF">IDJ75_17280</name>
</gene>
<evidence type="ECO:0000256" key="2">
    <source>
        <dbReference type="SAM" id="Phobius"/>
    </source>
</evidence>
<dbReference type="Pfam" id="PF26002">
    <property type="entry name" value="Beta-barrel_AprE"/>
    <property type="match status" value="1"/>
</dbReference>
<dbReference type="PANTHER" id="PTHR30386">
    <property type="entry name" value="MEMBRANE FUSION SUBUNIT OF EMRAB-TOLC MULTIDRUG EFFLUX PUMP"/>
    <property type="match status" value="1"/>
</dbReference>
<feature type="transmembrane region" description="Helical" evidence="2">
    <location>
        <begin position="28"/>
        <end position="51"/>
    </location>
</feature>
<protein>
    <submittedName>
        <fullName evidence="4">HlyD family efflux transporter periplasmic adaptor subunit</fullName>
    </submittedName>
</protein>
<proteinExistence type="predicted"/>
<name>A0ABR7X8Y0_9SPHI</name>
<keyword evidence="2" id="KW-0472">Membrane</keyword>
<feature type="coiled-coil region" evidence="1">
    <location>
        <begin position="179"/>
        <end position="206"/>
    </location>
</feature>
<feature type="coiled-coil region" evidence="1">
    <location>
        <begin position="252"/>
        <end position="290"/>
    </location>
</feature>
<keyword evidence="2" id="KW-0812">Transmembrane</keyword>
<feature type="domain" description="AprE-like beta-barrel" evidence="3">
    <location>
        <begin position="332"/>
        <end position="412"/>
    </location>
</feature>
<dbReference type="PANTHER" id="PTHR30386:SF28">
    <property type="entry name" value="EXPORTED PROTEIN"/>
    <property type="match status" value="1"/>
</dbReference>
<evidence type="ECO:0000259" key="3">
    <source>
        <dbReference type="Pfam" id="PF26002"/>
    </source>
</evidence>
<keyword evidence="1" id="KW-0175">Coiled coil</keyword>
<evidence type="ECO:0000256" key="1">
    <source>
        <dbReference type="SAM" id="Coils"/>
    </source>
</evidence>
<keyword evidence="5" id="KW-1185">Reference proteome</keyword>
<dbReference type="Gene3D" id="2.40.50.100">
    <property type="match status" value="1"/>
</dbReference>
<keyword evidence="2" id="KW-1133">Transmembrane helix</keyword>